<dbReference type="CDD" id="cd03498">
    <property type="entry name" value="SQR_TypeB_2_TM"/>
    <property type="match status" value="1"/>
</dbReference>
<keyword evidence="3" id="KW-1185">Reference proteome</keyword>
<evidence type="ECO:0000313" key="3">
    <source>
        <dbReference type="Proteomes" id="UP000473325"/>
    </source>
</evidence>
<sequence>MPHCLVDRTRTPRESSVLTVATTRPSPDQTRTLVSGAHAARTTIALKLAMAVSGLIFIAFVLGHMYGNLKAFAGHDAFNDYAHHLRTLGEPVLPYGGLLWIIRVGLIASLVVHVTSAVLLWKRASSARQHKYAVRKYRSSTLSSRTMRWGGLTILLFLVWHLLNFSIGKVNPQGGPTNDPYDLLVDTFEVWWLTLIYLVAMVALGMHLRHGTWSASQTLGLTNSARSRRTANLAGITLAVVVAGGFSLVPIFTLFGVIS</sequence>
<name>A0A6L7F0C2_9ACTN</name>
<dbReference type="SUPFAM" id="SSF81343">
    <property type="entry name" value="Fumarate reductase respiratory complex transmembrane subunits"/>
    <property type="match status" value="1"/>
</dbReference>
<keyword evidence="1" id="KW-1133">Transmembrane helix</keyword>
<dbReference type="AlphaFoldDB" id="A0A6L7F0C2"/>
<accession>A0A6L7F0C2</accession>
<gene>
    <name evidence="2" type="ORF">GRQ65_07900</name>
</gene>
<keyword evidence="1" id="KW-0472">Membrane</keyword>
<dbReference type="InterPro" id="IPR011138">
    <property type="entry name" value="Cytochrome_b-558"/>
</dbReference>
<dbReference type="Gene3D" id="1.20.1300.10">
    <property type="entry name" value="Fumarate reductase/succinate dehydrogenase, transmembrane subunit"/>
    <property type="match status" value="1"/>
</dbReference>
<reference evidence="2 3" key="1">
    <citation type="submission" date="2019-12" db="EMBL/GenBank/DDBJ databases">
        <authorList>
            <person name="Kun Z."/>
        </authorList>
    </citation>
    <scope>NUCLEOTIDE SEQUENCE [LARGE SCALE GENOMIC DNA]</scope>
    <source>
        <strain evidence="2 3">YIM 123512</strain>
    </source>
</reference>
<proteinExistence type="predicted"/>
<protein>
    <submittedName>
        <fullName evidence="2">Succinate dehydrogenase</fullName>
    </submittedName>
</protein>
<feature type="transmembrane region" description="Helical" evidence="1">
    <location>
        <begin position="190"/>
        <end position="209"/>
    </location>
</feature>
<dbReference type="Proteomes" id="UP000473325">
    <property type="component" value="Unassembled WGS sequence"/>
</dbReference>
<feature type="transmembrane region" description="Helical" evidence="1">
    <location>
        <begin position="44"/>
        <end position="66"/>
    </location>
</feature>
<feature type="transmembrane region" description="Helical" evidence="1">
    <location>
        <begin position="98"/>
        <end position="121"/>
    </location>
</feature>
<dbReference type="InterPro" id="IPR034804">
    <property type="entry name" value="SQR/QFR_C/D"/>
</dbReference>
<evidence type="ECO:0000313" key="2">
    <source>
        <dbReference type="EMBL" id="MXG89472.1"/>
    </source>
</evidence>
<feature type="transmembrane region" description="Helical" evidence="1">
    <location>
        <begin position="149"/>
        <end position="170"/>
    </location>
</feature>
<dbReference type="EMBL" id="WUEK01000004">
    <property type="protein sequence ID" value="MXG89472.1"/>
    <property type="molecule type" value="Genomic_DNA"/>
</dbReference>
<comment type="caution">
    <text evidence="2">The sequence shown here is derived from an EMBL/GenBank/DDBJ whole genome shotgun (WGS) entry which is preliminary data.</text>
</comment>
<dbReference type="GO" id="GO:0016020">
    <property type="term" value="C:membrane"/>
    <property type="evidence" value="ECO:0007669"/>
    <property type="project" value="InterPro"/>
</dbReference>
<keyword evidence="1" id="KW-0812">Transmembrane</keyword>
<feature type="transmembrane region" description="Helical" evidence="1">
    <location>
        <begin position="230"/>
        <end position="258"/>
    </location>
</feature>
<dbReference type="NCBIfam" id="TIGR02046">
    <property type="entry name" value="sdhC_b558_fam"/>
    <property type="match status" value="1"/>
</dbReference>
<evidence type="ECO:0000256" key="1">
    <source>
        <dbReference type="SAM" id="Phobius"/>
    </source>
</evidence>
<organism evidence="2 3">
    <name type="scientific">Nocardioides flavescens</name>
    <dbReference type="NCBI Taxonomy" id="2691959"/>
    <lineage>
        <taxon>Bacteria</taxon>
        <taxon>Bacillati</taxon>
        <taxon>Actinomycetota</taxon>
        <taxon>Actinomycetes</taxon>
        <taxon>Propionibacteriales</taxon>
        <taxon>Nocardioidaceae</taxon>
        <taxon>Nocardioides</taxon>
    </lineage>
</organism>